<protein>
    <submittedName>
        <fullName evidence="1">Uncharacterized protein</fullName>
    </submittedName>
</protein>
<evidence type="ECO:0000313" key="1">
    <source>
        <dbReference type="EMBL" id="MDK3074095.1"/>
    </source>
</evidence>
<sequence>MQVTSFTPQSTDGIHKYRKDGKLDCQWSLVDLNTGREIVIVRTYWPGSTCYACVWTHDPLGYGGGGGRAGGGGYCKQSAAVADALGAAGFKFDSAIAGVGMTAIDDALKAIAHHVGLRSRFVIIKANA</sequence>
<keyword evidence="2" id="KW-1185">Reference proteome</keyword>
<gene>
    <name evidence="1" type="ORF">QO034_13315</name>
</gene>
<organism evidence="1 2">
    <name type="scientific">Sedimentitalea xiamensis</name>
    <dbReference type="NCBI Taxonomy" id="3050037"/>
    <lineage>
        <taxon>Bacteria</taxon>
        <taxon>Pseudomonadati</taxon>
        <taxon>Pseudomonadota</taxon>
        <taxon>Alphaproteobacteria</taxon>
        <taxon>Rhodobacterales</taxon>
        <taxon>Paracoccaceae</taxon>
        <taxon>Sedimentitalea</taxon>
    </lineage>
</organism>
<proteinExistence type="predicted"/>
<comment type="caution">
    <text evidence="1">The sequence shown here is derived from an EMBL/GenBank/DDBJ whole genome shotgun (WGS) entry which is preliminary data.</text>
</comment>
<reference evidence="1 2" key="1">
    <citation type="submission" date="2023-05" db="EMBL/GenBank/DDBJ databases">
        <title>Sedimentitalea sp. nov. JM2-8.</title>
        <authorList>
            <person name="Huang J."/>
        </authorList>
    </citation>
    <scope>NUCLEOTIDE SEQUENCE [LARGE SCALE GENOMIC DNA]</scope>
    <source>
        <strain evidence="1 2">JM2-8</strain>
    </source>
</reference>
<dbReference type="RefSeq" id="WP_284486029.1">
    <property type="nucleotide sequence ID" value="NZ_JASNJE010000015.1"/>
</dbReference>
<dbReference type="EMBL" id="JASNJE010000015">
    <property type="protein sequence ID" value="MDK3074095.1"/>
    <property type="molecule type" value="Genomic_DNA"/>
</dbReference>
<accession>A0ABT7FG28</accession>
<dbReference type="Proteomes" id="UP001227126">
    <property type="component" value="Unassembled WGS sequence"/>
</dbReference>
<name>A0ABT7FG28_9RHOB</name>
<evidence type="ECO:0000313" key="2">
    <source>
        <dbReference type="Proteomes" id="UP001227126"/>
    </source>
</evidence>